<feature type="region of interest" description="Disordered" evidence="2">
    <location>
        <begin position="44"/>
        <end position="68"/>
    </location>
</feature>
<feature type="domain" description="Tetratricopeptide SHNi-TPR" evidence="3">
    <location>
        <begin position="373"/>
        <end position="410"/>
    </location>
</feature>
<dbReference type="eggNOG" id="KOG4563">
    <property type="taxonomic scope" value="Eukaryota"/>
</dbReference>
<feature type="compositionally biased region" description="Acidic residues" evidence="2">
    <location>
        <begin position="297"/>
        <end position="330"/>
    </location>
</feature>
<dbReference type="HOGENOM" id="CLU_010162_2_0_1"/>
<gene>
    <name evidence="4" type="primary">Cre-nasp-2</name>
    <name evidence="4" type="ORF">CRE_22807</name>
</gene>
<protein>
    <submittedName>
        <fullName evidence="4">CRE-NASP-2 protein</fullName>
    </submittedName>
</protein>
<dbReference type="GO" id="GO:0042393">
    <property type="term" value="F:histone binding"/>
    <property type="evidence" value="ECO:0007669"/>
    <property type="project" value="TreeGrafter"/>
</dbReference>
<dbReference type="PANTHER" id="PTHR15081">
    <property type="entry name" value="NUCLEAR AUTOANTIGENIC SPERM PROTEIN NASP -RELATED"/>
    <property type="match status" value="1"/>
</dbReference>
<feature type="region of interest" description="Disordered" evidence="2">
    <location>
        <begin position="261"/>
        <end position="331"/>
    </location>
</feature>
<dbReference type="FunCoup" id="E3MHB9">
    <property type="interactions" value="1982"/>
</dbReference>
<keyword evidence="1" id="KW-0175">Coiled coil</keyword>
<dbReference type="InterPro" id="IPR019544">
    <property type="entry name" value="Tetratricopeptide_SHNi-TPR_dom"/>
</dbReference>
<feature type="compositionally biased region" description="Acidic residues" evidence="2">
    <location>
        <begin position="123"/>
        <end position="137"/>
    </location>
</feature>
<reference evidence="4" key="1">
    <citation type="submission" date="2007-07" db="EMBL/GenBank/DDBJ databases">
        <title>PCAP assembly of the Caenorhabditis remanei genome.</title>
        <authorList>
            <consortium name="The Caenorhabditis remanei Sequencing Consortium"/>
            <person name="Wilson R.K."/>
        </authorList>
    </citation>
    <scope>NUCLEOTIDE SEQUENCE [LARGE SCALE GENOMIC DNA]</scope>
    <source>
        <strain evidence="4">PB4641</strain>
    </source>
</reference>
<feature type="coiled-coil region" evidence="1">
    <location>
        <begin position="442"/>
        <end position="519"/>
    </location>
</feature>
<dbReference type="KEGG" id="crq:GCK72_016955"/>
<feature type="compositionally biased region" description="Basic and acidic residues" evidence="2">
    <location>
        <begin position="543"/>
        <end position="552"/>
    </location>
</feature>
<feature type="region of interest" description="Disordered" evidence="2">
    <location>
        <begin position="123"/>
        <end position="142"/>
    </location>
</feature>
<dbReference type="Pfam" id="PF10516">
    <property type="entry name" value="SHNi-TPR"/>
    <property type="match status" value="1"/>
</dbReference>
<evidence type="ECO:0000313" key="4">
    <source>
        <dbReference type="EMBL" id="EFP02030.1"/>
    </source>
</evidence>
<sequence>MTLADTTNTIAQEKEETITKIVTEVVGDTKTTVVEKETLAENVVDSTTSEEVKESEKTVEEKEAAPVEESVATVVETVVETITETVAEAVVESTTETTTETTVTETVVVETTVVTSEVVEMEANETAMEEETAEETAPEATKEKFDEQLIAGRRFMATNAFDKATEALSRAASMGAELFGEGHEDTFEANFLYGKALLELGKVEDEVLTNALTDIPKATEGDEEVQDDLVENPENVPQEERAEIKHNVEVALGVVSEDTEVIEEEKTEEQTEKTEEAVETMEGDDKVVEEEQKAEDIEMEAVEGETAEEPVADETAAAEDQEESDSEDNDDPIKLSWELLETSRCTCVHKLSALESEENVNAEAVKTWKLNHADVLTSLGEHGIADSKYEQAQKDLSEAIAIQAIHLPATSRLLANTTHLLAKAFNMDGLFEKAATHFSDAKNILIAKAEELKKKLETASEETKKDLESEIKELEELIPELDALIVDSRASAEQTEKIKESIKQEFETIAANVAKLEGEEAKDISSIVRRPTKRPASEEPAEEDIKKRKSGEGVEEAVVDEKAMETSEATANE</sequence>
<evidence type="ECO:0000313" key="5">
    <source>
        <dbReference type="Proteomes" id="UP000008281"/>
    </source>
</evidence>
<feature type="compositionally biased region" description="Basic and acidic residues" evidence="2">
    <location>
        <begin position="283"/>
        <end position="296"/>
    </location>
</feature>
<dbReference type="AlphaFoldDB" id="E3MHB9"/>
<evidence type="ECO:0000256" key="1">
    <source>
        <dbReference type="SAM" id="Coils"/>
    </source>
</evidence>
<organism evidence="5">
    <name type="scientific">Caenorhabditis remanei</name>
    <name type="common">Caenorhabditis vulgaris</name>
    <dbReference type="NCBI Taxonomy" id="31234"/>
    <lineage>
        <taxon>Eukaryota</taxon>
        <taxon>Metazoa</taxon>
        <taxon>Ecdysozoa</taxon>
        <taxon>Nematoda</taxon>
        <taxon>Chromadorea</taxon>
        <taxon>Rhabditida</taxon>
        <taxon>Rhabditina</taxon>
        <taxon>Rhabditomorpha</taxon>
        <taxon>Rhabditoidea</taxon>
        <taxon>Rhabditidae</taxon>
        <taxon>Peloderinae</taxon>
        <taxon>Caenorhabditis</taxon>
    </lineage>
</organism>
<feature type="region of interest" description="Disordered" evidence="2">
    <location>
        <begin position="521"/>
        <end position="573"/>
    </location>
</feature>
<dbReference type="GO" id="GO:0005654">
    <property type="term" value="C:nucleoplasm"/>
    <property type="evidence" value="ECO:0007669"/>
    <property type="project" value="TreeGrafter"/>
</dbReference>
<dbReference type="Proteomes" id="UP000008281">
    <property type="component" value="Unassembled WGS sequence"/>
</dbReference>
<dbReference type="GO" id="GO:0034080">
    <property type="term" value="P:CENP-A containing chromatin assembly"/>
    <property type="evidence" value="ECO:0007669"/>
    <property type="project" value="TreeGrafter"/>
</dbReference>
<dbReference type="CTD" id="9808588"/>
<dbReference type="InterPro" id="IPR051730">
    <property type="entry name" value="NASP-like"/>
</dbReference>
<dbReference type="RefSeq" id="XP_003104429.2">
    <property type="nucleotide sequence ID" value="XM_003104381.2"/>
</dbReference>
<feature type="compositionally biased region" description="Basic and acidic residues" evidence="2">
    <location>
        <begin position="50"/>
        <end position="65"/>
    </location>
</feature>
<dbReference type="GO" id="GO:0006335">
    <property type="term" value="P:DNA replication-dependent chromatin assembly"/>
    <property type="evidence" value="ECO:0007669"/>
    <property type="project" value="TreeGrafter"/>
</dbReference>
<dbReference type="GeneID" id="9808588"/>
<dbReference type="OMA" id="QIKWRXL"/>
<dbReference type="STRING" id="31234.E3MHB9"/>
<evidence type="ECO:0000259" key="3">
    <source>
        <dbReference type="Pfam" id="PF10516"/>
    </source>
</evidence>
<name>E3MHB9_CAERE</name>
<keyword evidence="5" id="KW-1185">Reference proteome</keyword>
<proteinExistence type="predicted"/>
<dbReference type="OrthoDB" id="5587616at2759"/>
<accession>E3MHB9</accession>
<dbReference type="EMBL" id="DS268445">
    <property type="protein sequence ID" value="EFP02030.1"/>
    <property type="molecule type" value="Genomic_DNA"/>
</dbReference>
<evidence type="ECO:0000256" key="2">
    <source>
        <dbReference type="SAM" id="MobiDB-lite"/>
    </source>
</evidence>
<dbReference type="PANTHER" id="PTHR15081:SF9">
    <property type="entry name" value="TETRATRICOPEPTIDE SHNI-TPR DOMAIN-CONTAINING PROTEIN"/>
    <property type="match status" value="1"/>
</dbReference>